<dbReference type="GO" id="GO:0003700">
    <property type="term" value="F:DNA-binding transcription factor activity"/>
    <property type="evidence" value="ECO:0007669"/>
    <property type="project" value="InterPro"/>
</dbReference>
<proteinExistence type="predicted"/>
<gene>
    <name evidence="5" type="primary">mcbR_8</name>
    <name evidence="5" type="ORF">STSP_49260</name>
</gene>
<dbReference type="InterPro" id="IPR011711">
    <property type="entry name" value="GntR_C"/>
</dbReference>
<dbReference type="InterPro" id="IPR036390">
    <property type="entry name" value="WH_DNA-bd_sf"/>
</dbReference>
<accession>A0A177HMW5</accession>
<dbReference type="STRING" id="1716141.STSP_49260"/>
<dbReference type="PANTHER" id="PTHR43537:SF24">
    <property type="entry name" value="GLUCONATE OPERON TRANSCRIPTIONAL REPRESSOR"/>
    <property type="match status" value="1"/>
</dbReference>
<dbReference type="SMART" id="SM00345">
    <property type="entry name" value="HTH_GNTR"/>
    <property type="match status" value="1"/>
</dbReference>
<dbReference type="Pfam" id="PF00392">
    <property type="entry name" value="GntR"/>
    <property type="match status" value="1"/>
</dbReference>
<name>A0A177HMW5_9ACTN</name>
<evidence type="ECO:0000313" key="6">
    <source>
        <dbReference type="Proteomes" id="UP000077381"/>
    </source>
</evidence>
<dbReference type="AlphaFoldDB" id="A0A177HMW5"/>
<dbReference type="Gene3D" id="1.20.120.530">
    <property type="entry name" value="GntR ligand-binding domain-like"/>
    <property type="match status" value="1"/>
</dbReference>
<dbReference type="Proteomes" id="UP000077381">
    <property type="component" value="Unassembled WGS sequence"/>
</dbReference>
<keyword evidence="2" id="KW-0238">DNA-binding</keyword>
<reference evidence="5 6" key="1">
    <citation type="submission" date="2015-12" db="EMBL/GenBank/DDBJ databases">
        <title>Genome sequence of Streptomyces sp. G25.</title>
        <authorList>
            <person name="Poehlein A."/>
            <person name="Roettig A."/>
            <person name="Hiessl S."/>
            <person name="Hauschild P."/>
            <person name="Schauer J."/>
            <person name="Madkour M.H."/>
            <person name="Al-Ansari A.M."/>
            <person name="Almakishah N.H."/>
            <person name="Steinbuechel A."/>
            <person name="Daniel R."/>
        </authorList>
    </citation>
    <scope>NUCLEOTIDE SEQUENCE [LARGE SCALE GENOMIC DNA]</scope>
    <source>
        <strain evidence="6">G25(2015)</strain>
    </source>
</reference>
<dbReference type="Gene3D" id="1.10.10.10">
    <property type="entry name" value="Winged helix-like DNA-binding domain superfamily/Winged helix DNA-binding domain"/>
    <property type="match status" value="1"/>
</dbReference>
<evidence type="ECO:0000313" key="5">
    <source>
        <dbReference type="EMBL" id="OAH11757.1"/>
    </source>
</evidence>
<keyword evidence="6" id="KW-1185">Reference proteome</keyword>
<sequence length="215" mass="23548">MHNQAELAYRRLRERLIAGRYNPGDRLTELGICEDLGMSRTPVREALRRLQSDGLVASTGRGVVVSSLSEEDMRHATDLQGALEALAARLAATAQRDGHLSPAQMRQFEAAGRHVEERGAAGDVEGTWKANLDFHMMLARLSGNPLLEDALERIWARFSIVSRSNISRRTRLNAVHHAMIVRAISEGDPEAAACAAADHAREASITYSRNLASGD</sequence>
<dbReference type="PANTHER" id="PTHR43537">
    <property type="entry name" value="TRANSCRIPTIONAL REGULATOR, GNTR FAMILY"/>
    <property type="match status" value="1"/>
</dbReference>
<dbReference type="SUPFAM" id="SSF48008">
    <property type="entry name" value="GntR ligand-binding domain-like"/>
    <property type="match status" value="1"/>
</dbReference>
<dbReference type="EMBL" id="LOHS01000102">
    <property type="protein sequence ID" value="OAH11757.1"/>
    <property type="molecule type" value="Genomic_DNA"/>
</dbReference>
<dbReference type="GO" id="GO:0003677">
    <property type="term" value="F:DNA binding"/>
    <property type="evidence" value="ECO:0007669"/>
    <property type="project" value="UniProtKB-KW"/>
</dbReference>
<organism evidence="5 6">
    <name type="scientific">Streptomyces jeddahensis</name>
    <dbReference type="NCBI Taxonomy" id="1716141"/>
    <lineage>
        <taxon>Bacteria</taxon>
        <taxon>Bacillati</taxon>
        <taxon>Actinomycetota</taxon>
        <taxon>Actinomycetes</taxon>
        <taxon>Kitasatosporales</taxon>
        <taxon>Streptomycetaceae</taxon>
        <taxon>Streptomyces</taxon>
    </lineage>
</organism>
<dbReference type="SUPFAM" id="SSF46785">
    <property type="entry name" value="Winged helix' DNA-binding domain"/>
    <property type="match status" value="1"/>
</dbReference>
<evidence type="ECO:0000256" key="1">
    <source>
        <dbReference type="ARBA" id="ARBA00023015"/>
    </source>
</evidence>
<dbReference type="InterPro" id="IPR000524">
    <property type="entry name" value="Tscrpt_reg_HTH_GntR"/>
</dbReference>
<evidence type="ECO:0000259" key="4">
    <source>
        <dbReference type="PROSITE" id="PS50949"/>
    </source>
</evidence>
<dbReference type="InterPro" id="IPR008920">
    <property type="entry name" value="TF_FadR/GntR_C"/>
</dbReference>
<comment type="caution">
    <text evidence="5">The sequence shown here is derived from an EMBL/GenBank/DDBJ whole genome shotgun (WGS) entry which is preliminary data.</text>
</comment>
<dbReference type="InterPro" id="IPR036388">
    <property type="entry name" value="WH-like_DNA-bd_sf"/>
</dbReference>
<protein>
    <submittedName>
        <fullName evidence="5">HTH-type transcriptional regulator McbR</fullName>
    </submittedName>
</protein>
<dbReference type="SMART" id="SM00895">
    <property type="entry name" value="FCD"/>
    <property type="match status" value="1"/>
</dbReference>
<dbReference type="PROSITE" id="PS50949">
    <property type="entry name" value="HTH_GNTR"/>
    <property type="match status" value="1"/>
</dbReference>
<keyword evidence="1" id="KW-0805">Transcription regulation</keyword>
<keyword evidence="3" id="KW-0804">Transcription</keyword>
<dbReference type="CDD" id="cd07377">
    <property type="entry name" value="WHTH_GntR"/>
    <property type="match status" value="1"/>
</dbReference>
<dbReference type="Pfam" id="PF07729">
    <property type="entry name" value="FCD"/>
    <property type="match status" value="1"/>
</dbReference>
<dbReference type="PRINTS" id="PR00035">
    <property type="entry name" value="HTHGNTR"/>
</dbReference>
<evidence type="ECO:0000256" key="2">
    <source>
        <dbReference type="ARBA" id="ARBA00023125"/>
    </source>
</evidence>
<evidence type="ECO:0000256" key="3">
    <source>
        <dbReference type="ARBA" id="ARBA00023163"/>
    </source>
</evidence>
<dbReference type="PATRIC" id="fig|1716141.3.peg.5170"/>
<feature type="domain" description="HTH gntR-type" evidence="4">
    <location>
        <begin position="2"/>
        <end position="68"/>
    </location>
</feature>